<dbReference type="OMA" id="YIISSGH"/>
<gene>
    <name evidence="3" type="ORF">EIN_491020</name>
</gene>
<organism evidence="3 4">
    <name type="scientific">Entamoeba invadens IP1</name>
    <dbReference type="NCBI Taxonomy" id="370355"/>
    <lineage>
        <taxon>Eukaryota</taxon>
        <taxon>Amoebozoa</taxon>
        <taxon>Evosea</taxon>
        <taxon>Archamoebae</taxon>
        <taxon>Mastigamoebida</taxon>
        <taxon>Entamoebidae</taxon>
        <taxon>Entamoeba</taxon>
    </lineage>
</organism>
<evidence type="ECO:0000313" key="3">
    <source>
        <dbReference type="EMBL" id="ELP88953.1"/>
    </source>
</evidence>
<dbReference type="GeneID" id="14887990"/>
<dbReference type="OrthoDB" id="27191at2759"/>
<dbReference type="EMBL" id="KB206684">
    <property type="protein sequence ID" value="ELP88953.1"/>
    <property type="molecule type" value="Genomic_DNA"/>
</dbReference>
<evidence type="ECO:0000313" key="4">
    <source>
        <dbReference type="Proteomes" id="UP000014680"/>
    </source>
</evidence>
<dbReference type="Proteomes" id="UP000014680">
    <property type="component" value="Unassembled WGS sequence"/>
</dbReference>
<feature type="chain" id="PRO_5001990888" evidence="2">
    <location>
        <begin position="17"/>
        <end position="1750"/>
    </location>
</feature>
<sequence>MILIALLLTTTLSVLCESEMTFSEQHDLVIEGSLSCQLILSNCDCQVTGSATFLNLDNSNVGALNGDFQVVKAQNSSLKITGIKNTLLFGDNSTQSPPYVKLNILELTKTTINSVNSTQEGEVIIDKWIDHDANEVKHLGDFPIFTIKSVQIFSGNLALKTYSSTLTTVESCAPSFCKTVKNSFFITTDSTQLALFKNEIECVTYGTPSDIYFGTKNLTRNMCPCNDGSDICAITLTIYGKIFDQTVLQPFHTKHKLNIIGTTFSQLDYYDNITVLSLKAGGVIQTLQNIQIEEMYLNGGVISNDVVNVTTNKLYGIQGQFAKKVSNCTLGDVVFQYMFLADFELIKADNFISQHQISTLVNFYNLSVTHTLSLEDPIVVNQQNTFGNVSNVDCNTFVVKNVMVYNNFEMIKANALTMENTGIFYVGEIVADEVVINKHTGYVIANVTARLLNITEFDKPVGYRYNFLEFTDADTINVNDSLIYFVSSTYFKKGYFTNSEIRQFTSTYAEKMTANNLWYYESDSTLISAIVFFRGELGQVIVTNTTEVFLEVVEIEDLQHEGKVVLTEIDTVHVGSINSPSDVEIENTLHVDSVSARGTIIFDNSINTTVSATSCVFVVGTFSIKMNSATRITLIEKTVSLLLETLNSPTLTFMSLKCNSSIHVSPLDYLPPKFVVVKIEDNCAARVLIDFNIPFYSSGAVISGGKIACNQMAFTTDDYIEEFETTKMPFPTWAYKNNNKCLPKKCLLGGVGGGVFFCSNGESCTKNCDVVLTDQIVSMSCGIQDMYLSTNVQKMVLSASCAVSDIYIGENALTIFTGENYIMCNSFEGNGGIDVNVHAAVNCEKVHLDSVRLRVFGTMKGKELNTTTISMTADSRIEYTTLNVDNMKLENECEYSTSDPLISCDNINSEKIMFDIPECYKTVESLELIIVRKGIRFNTEGEVVIACEMFVVVTNGTNGIGNVRCSKFGISKYCYLVGETVADSVSYDYTKSTHTTCPCVSDEFYGCSYIIDSPSVLVSGDINAFEVVIKQCNVLKGDTFNVSVQLTAQDSFSLDANTIIVNRLWINKGVNMSMNGNAEITLINGFGKMTQTGVMRVKDLFTIELHPEKLNGTKTINPGILYLDNSLIQLEEKSIFYLNNSKVVYTTQKTTPIVSYGANIIGIVKTTVVDFPEHTCTVFLEMKSNPILYFSGELISPENDYKMERTCHGKTIIFCNSPAEVYQCPSETCYYVNQDKAVDSSEGYNTTECPCGFTDGNLIYSDNGCIISALGTQSVTGLYGTFRDFIVENGTELITRKEVVITQFQPKAEMSFKGVGKVTINVKTAFMDMFTITNEVELNIGHIYGSCEITSNNNISLAEVDNFLKLTVSGSDVHFTKRNVKTLELITSNSSIVLDDGIACDSFNVTTNGFVSPLMNMPEGSTFVCSTFDYKGNDSGMLLESIRDSILIEKLVSGYIDDEKSFLSTEKMTRSHTYCKLEDGVWNSTKCPCSGDSCHIILLNGEQDVINSFNVKEMKIIGGKHHMKGEVRSESIYIDGDVIFTDIKCNNFTMNESTDCDIILEKYEISKMKGKAFSVTSNNEGTITQIEGNLVRLYIKNKIQTKYVNINNLHLHQSHTNQVMIDIENENGLFVVDTSYIYLFEPLENKYFLIKSPVIPILDTIHLYKLSEANSLSEVEDMYLTVICKNYLALLADVNDGECPMDDSSDANHLIWLVVIPAFLVVVLLLLAAVFLSFKLRKYIANKRQFHRLF</sequence>
<reference evidence="3 4" key="1">
    <citation type="submission" date="2012-10" db="EMBL/GenBank/DDBJ databases">
        <authorList>
            <person name="Zafar N."/>
            <person name="Inman J."/>
            <person name="Hall N."/>
            <person name="Lorenzi H."/>
            <person name="Caler E."/>
        </authorList>
    </citation>
    <scope>NUCLEOTIDE SEQUENCE [LARGE SCALE GENOMIC DNA]</scope>
    <source>
        <strain evidence="3 4">IP1</strain>
    </source>
</reference>
<feature type="transmembrane region" description="Helical" evidence="1">
    <location>
        <begin position="1710"/>
        <end position="1734"/>
    </location>
</feature>
<dbReference type="KEGG" id="eiv:EIN_491020"/>
<dbReference type="RefSeq" id="XP_004255724.1">
    <property type="nucleotide sequence ID" value="XM_004255676.1"/>
</dbReference>
<dbReference type="VEuPathDB" id="AmoebaDB:EIN_491020"/>
<evidence type="ECO:0000256" key="2">
    <source>
        <dbReference type="SAM" id="SignalP"/>
    </source>
</evidence>
<keyword evidence="2" id="KW-0732">Signal</keyword>
<evidence type="ECO:0000256" key="1">
    <source>
        <dbReference type="SAM" id="Phobius"/>
    </source>
</evidence>
<proteinExistence type="predicted"/>
<keyword evidence="1" id="KW-0472">Membrane</keyword>
<accession>A0A0A1U3Y5</accession>
<name>A0A0A1U3Y5_ENTIV</name>
<keyword evidence="1" id="KW-1133">Transmembrane helix</keyword>
<feature type="signal peptide" evidence="2">
    <location>
        <begin position="1"/>
        <end position="16"/>
    </location>
</feature>
<protein>
    <submittedName>
        <fullName evidence="3">Uncharacterized protein</fullName>
    </submittedName>
</protein>
<keyword evidence="1" id="KW-0812">Transmembrane</keyword>
<keyword evidence="4" id="KW-1185">Reference proteome</keyword>